<dbReference type="OMA" id="GGNSWHE"/>
<gene>
    <name evidence="2" type="primary">LOC107784570</name>
</gene>
<dbReference type="STRING" id="4097.A0A1S3Z9R7"/>
<dbReference type="KEGG" id="nta:107784570"/>
<accession>A0A1S3Z9R7</accession>
<dbReference type="GeneID" id="107784570"/>
<dbReference type="RefSeq" id="XP_016461200.1">
    <property type="nucleotide sequence ID" value="XM_016605714.1"/>
</dbReference>
<dbReference type="OrthoDB" id="663108at2759"/>
<dbReference type="PANTHER" id="PTHR34278:SF1">
    <property type="entry name" value="PROTEIN THI031, PUTATIVE-RELATED"/>
    <property type="match status" value="1"/>
</dbReference>
<reference evidence="2" key="2">
    <citation type="submission" date="2025-08" db="UniProtKB">
        <authorList>
            <consortium name="RefSeq"/>
        </authorList>
    </citation>
    <scope>IDENTIFICATION</scope>
    <source>
        <tissue evidence="2">Leaf</tissue>
    </source>
</reference>
<evidence type="ECO:0000313" key="2">
    <source>
        <dbReference type="RefSeq" id="XP_016461200.1"/>
    </source>
</evidence>
<evidence type="ECO:0000313" key="1">
    <source>
        <dbReference type="Proteomes" id="UP000790787"/>
    </source>
</evidence>
<name>A0A1S3Z9R7_TOBAC</name>
<keyword evidence="1" id="KW-1185">Reference proteome</keyword>
<protein>
    <submittedName>
        <fullName evidence="2">Uncharacterized protein LOC107784570</fullName>
    </submittedName>
</protein>
<dbReference type="Proteomes" id="UP000790787">
    <property type="component" value="Chromosome 17"/>
</dbReference>
<sequence>MKREGRQHGMVRTYPILPSPYNPKTDSWYINKSNSPPTAGLFTKVSTKPCNHSKFTGKCGRPRCNSCHIHPAGKSKDKTKGTQKLKGRGDVVSNYRLITWRVVDSRPGLNFSGFSATGLLDHLDSDYSYYMDHDDDHGIYYDAPSPGEDYFNEEIGSELVVDSNWSTPGVEIEEIDECEDNGDDDEERMSFCEVGFVWEKVEEDGDWCVVEEM</sequence>
<reference evidence="1" key="1">
    <citation type="journal article" date="2014" name="Nat. Commun.">
        <title>The tobacco genome sequence and its comparison with those of tomato and potato.</title>
        <authorList>
            <person name="Sierro N."/>
            <person name="Battey J.N."/>
            <person name="Ouadi S."/>
            <person name="Bakaher N."/>
            <person name="Bovet L."/>
            <person name="Willig A."/>
            <person name="Goepfert S."/>
            <person name="Peitsch M.C."/>
            <person name="Ivanov N.V."/>
        </authorList>
    </citation>
    <scope>NUCLEOTIDE SEQUENCE [LARGE SCALE GENOMIC DNA]</scope>
</reference>
<organism evidence="1 2">
    <name type="scientific">Nicotiana tabacum</name>
    <name type="common">Common tobacco</name>
    <dbReference type="NCBI Taxonomy" id="4097"/>
    <lineage>
        <taxon>Eukaryota</taxon>
        <taxon>Viridiplantae</taxon>
        <taxon>Streptophyta</taxon>
        <taxon>Embryophyta</taxon>
        <taxon>Tracheophyta</taxon>
        <taxon>Spermatophyta</taxon>
        <taxon>Magnoliopsida</taxon>
        <taxon>eudicotyledons</taxon>
        <taxon>Gunneridae</taxon>
        <taxon>Pentapetalae</taxon>
        <taxon>asterids</taxon>
        <taxon>lamiids</taxon>
        <taxon>Solanales</taxon>
        <taxon>Solanaceae</taxon>
        <taxon>Nicotianoideae</taxon>
        <taxon>Nicotianeae</taxon>
        <taxon>Nicotiana</taxon>
    </lineage>
</organism>
<dbReference type="PaxDb" id="4097-A0A1S3Z9R7"/>
<dbReference type="PANTHER" id="PTHR34278">
    <property type="entry name" value="PROTEIN THI031, PUTATIVE-RELATED"/>
    <property type="match status" value="1"/>
</dbReference>
<dbReference type="RefSeq" id="XP_016461200.1">
    <property type="nucleotide sequence ID" value="XM_016605714.2"/>
</dbReference>
<dbReference type="AlphaFoldDB" id="A0A1S3Z9R7"/>
<proteinExistence type="predicted"/>